<dbReference type="InterPro" id="IPR002303">
    <property type="entry name" value="Valyl-tRNA_ligase"/>
</dbReference>
<organism evidence="15 16">
    <name type="scientific">Candidatus Vogelbacteria bacterium CG10_big_fil_rev_8_21_14_0_10_45_14</name>
    <dbReference type="NCBI Taxonomy" id="1975042"/>
    <lineage>
        <taxon>Bacteria</taxon>
        <taxon>Candidatus Vogeliibacteriota</taxon>
    </lineage>
</organism>
<evidence type="ECO:0000259" key="14">
    <source>
        <dbReference type="Pfam" id="PF08264"/>
    </source>
</evidence>
<dbReference type="GO" id="GO:0006438">
    <property type="term" value="P:valyl-tRNA aminoacylation"/>
    <property type="evidence" value="ECO:0007669"/>
    <property type="project" value="UniProtKB-UniRule"/>
</dbReference>
<evidence type="ECO:0000256" key="1">
    <source>
        <dbReference type="ARBA" id="ARBA00004496"/>
    </source>
</evidence>
<dbReference type="SUPFAM" id="SSF52374">
    <property type="entry name" value="Nucleotidylyl transferase"/>
    <property type="match status" value="1"/>
</dbReference>
<dbReference type="InterPro" id="IPR033705">
    <property type="entry name" value="Anticodon_Ia_Val"/>
</dbReference>
<dbReference type="PANTHER" id="PTHR11946">
    <property type="entry name" value="VALYL-TRNA SYNTHETASES"/>
    <property type="match status" value="1"/>
</dbReference>
<dbReference type="GO" id="GO:0005524">
    <property type="term" value="F:ATP binding"/>
    <property type="evidence" value="ECO:0007669"/>
    <property type="project" value="UniProtKB-KW"/>
</dbReference>
<dbReference type="EMBL" id="PCYL01000006">
    <property type="protein sequence ID" value="PIR47103.1"/>
    <property type="molecule type" value="Genomic_DNA"/>
</dbReference>
<comment type="catalytic activity">
    <reaction evidence="10">
        <text>tRNA(Val) + L-valine + ATP = L-valyl-tRNA(Val) + AMP + diphosphate</text>
        <dbReference type="Rhea" id="RHEA:10704"/>
        <dbReference type="Rhea" id="RHEA-COMP:9672"/>
        <dbReference type="Rhea" id="RHEA-COMP:9708"/>
        <dbReference type="ChEBI" id="CHEBI:30616"/>
        <dbReference type="ChEBI" id="CHEBI:33019"/>
        <dbReference type="ChEBI" id="CHEBI:57762"/>
        <dbReference type="ChEBI" id="CHEBI:78442"/>
        <dbReference type="ChEBI" id="CHEBI:78537"/>
        <dbReference type="ChEBI" id="CHEBI:456215"/>
        <dbReference type="EC" id="6.1.1.9"/>
    </reaction>
</comment>
<evidence type="ECO:0000256" key="4">
    <source>
        <dbReference type="ARBA" id="ARBA00022490"/>
    </source>
</evidence>
<comment type="subcellular location">
    <subcellularLocation>
        <location evidence="1">Cytoplasm</location>
    </subcellularLocation>
</comment>
<name>A0A2H0RKS5_9BACT</name>
<evidence type="ECO:0000313" key="15">
    <source>
        <dbReference type="EMBL" id="PIR47103.1"/>
    </source>
</evidence>
<dbReference type="InterPro" id="IPR013155">
    <property type="entry name" value="M/V/L/I-tRNA-synth_anticd-bd"/>
</dbReference>
<dbReference type="Gene3D" id="1.10.730.10">
    <property type="entry name" value="Isoleucyl-tRNA Synthetase, Domain 1"/>
    <property type="match status" value="1"/>
</dbReference>
<keyword evidence="6" id="KW-0547">Nucleotide-binding</keyword>
<dbReference type="PRINTS" id="PR00986">
    <property type="entry name" value="TRNASYNTHVAL"/>
</dbReference>
<feature type="domain" description="Aminoacyl-tRNA synthetase class Ia" evidence="13">
    <location>
        <begin position="489"/>
        <end position="611"/>
    </location>
</feature>
<dbReference type="GO" id="GO:0004832">
    <property type="term" value="F:valine-tRNA ligase activity"/>
    <property type="evidence" value="ECO:0007669"/>
    <property type="project" value="UniProtKB-UniRule"/>
</dbReference>
<dbReference type="AlphaFoldDB" id="A0A2H0RKS5"/>
<keyword evidence="12" id="KW-1133">Transmembrane helix</keyword>
<keyword evidence="4" id="KW-0963">Cytoplasm</keyword>
<keyword evidence="8" id="KW-0648">Protein biosynthesis</keyword>
<dbReference type="CDD" id="cd00817">
    <property type="entry name" value="ValRS_core"/>
    <property type="match status" value="1"/>
</dbReference>
<comment type="caution">
    <text evidence="15">The sequence shown here is derived from an EMBL/GenBank/DDBJ whole genome shotgun (WGS) entry which is preliminary data.</text>
</comment>
<keyword evidence="9" id="KW-0030">Aminoacyl-tRNA synthetase</keyword>
<dbReference type="InterPro" id="IPR009080">
    <property type="entry name" value="tRNAsynth_Ia_anticodon-bd"/>
</dbReference>
<dbReference type="InterPro" id="IPR009008">
    <property type="entry name" value="Val/Leu/Ile-tRNA-synth_edit"/>
</dbReference>
<evidence type="ECO:0000259" key="13">
    <source>
        <dbReference type="Pfam" id="PF00133"/>
    </source>
</evidence>
<feature type="domain" description="Methionyl/Valyl/Leucyl/Isoleucyl-tRNA synthetase anticodon-binding" evidence="14">
    <location>
        <begin position="652"/>
        <end position="769"/>
    </location>
</feature>
<dbReference type="CDD" id="cd07962">
    <property type="entry name" value="Anticodon_Ia_Val"/>
    <property type="match status" value="1"/>
</dbReference>
<dbReference type="Gene3D" id="3.40.50.620">
    <property type="entry name" value="HUPs"/>
    <property type="match status" value="2"/>
</dbReference>
<dbReference type="FunFam" id="3.40.50.620:FF:000032">
    <property type="entry name" value="Valine--tRNA ligase"/>
    <property type="match status" value="1"/>
</dbReference>
<keyword evidence="12" id="KW-0472">Membrane</keyword>
<evidence type="ECO:0000256" key="9">
    <source>
        <dbReference type="ARBA" id="ARBA00023146"/>
    </source>
</evidence>
<reference evidence="15 16" key="1">
    <citation type="submission" date="2017-09" db="EMBL/GenBank/DDBJ databases">
        <title>Depth-based differentiation of microbial function through sediment-hosted aquifers and enrichment of novel symbionts in the deep terrestrial subsurface.</title>
        <authorList>
            <person name="Probst A.J."/>
            <person name="Ladd B."/>
            <person name="Jarett J.K."/>
            <person name="Geller-Mcgrath D.E."/>
            <person name="Sieber C.M."/>
            <person name="Emerson J.B."/>
            <person name="Anantharaman K."/>
            <person name="Thomas B.C."/>
            <person name="Malmstrom R."/>
            <person name="Stieglmeier M."/>
            <person name="Klingl A."/>
            <person name="Woyke T."/>
            <person name="Ryan C.M."/>
            <person name="Banfield J.F."/>
        </authorList>
    </citation>
    <scope>NUCLEOTIDE SEQUENCE [LARGE SCALE GENOMIC DNA]</scope>
    <source>
        <strain evidence="15">CG10_big_fil_rev_8_21_14_0_10_45_14</strain>
    </source>
</reference>
<dbReference type="Pfam" id="PF08264">
    <property type="entry name" value="Anticodon_1"/>
    <property type="match status" value="1"/>
</dbReference>
<dbReference type="InterPro" id="IPR002300">
    <property type="entry name" value="aa-tRNA-synth_Ia"/>
</dbReference>
<dbReference type="InterPro" id="IPR014729">
    <property type="entry name" value="Rossmann-like_a/b/a_fold"/>
</dbReference>
<dbReference type="Proteomes" id="UP000230833">
    <property type="component" value="Unassembled WGS sequence"/>
</dbReference>
<keyword evidence="7" id="KW-0067">ATP-binding</keyword>
<evidence type="ECO:0000256" key="2">
    <source>
        <dbReference type="ARBA" id="ARBA00011245"/>
    </source>
</evidence>
<keyword evidence="5 15" id="KW-0436">Ligase</keyword>
<dbReference type="SUPFAM" id="SSF47323">
    <property type="entry name" value="Anticodon-binding domain of a subclass of class I aminoacyl-tRNA synthetases"/>
    <property type="match status" value="1"/>
</dbReference>
<proteinExistence type="predicted"/>
<dbReference type="NCBIfam" id="TIGR00422">
    <property type="entry name" value="valS"/>
    <property type="match status" value="1"/>
</dbReference>
<evidence type="ECO:0000256" key="11">
    <source>
        <dbReference type="NCBIfam" id="TIGR00422"/>
    </source>
</evidence>
<comment type="subunit">
    <text evidence="2">Monomer.</text>
</comment>
<accession>A0A2H0RKS5</accession>
<evidence type="ECO:0000256" key="6">
    <source>
        <dbReference type="ARBA" id="ARBA00022741"/>
    </source>
</evidence>
<evidence type="ECO:0000256" key="3">
    <source>
        <dbReference type="ARBA" id="ARBA00013169"/>
    </source>
</evidence>
<evidence type="ECO:0000256" key="8">
    <source>
        <dbReference type="ARBA" id="ARBA00022917"/>
    </source>
</evidence>
<dbReference type="GO" id="GO:0002161">
    <property type="term" value="F:aminoacyl-tRNA deacylase activity"/>
    <property type="evidence" value="ECO:0007669"/>
    <property type="project" value="InterPro"/>
</dbReference>
<gene>
    <name evidence="15" type="ORF">COV07_00730</name>
</gene>
<sequence>MRFTDPINFLSHNFIICLVCSKLVIYISMNEKLLQPYNPKEHEEDIYKRWEEEGWFNPEKCIEKGATKADALPFTIVLPPPNVTGVAHAGHAARVTTEDIMIRWKRMQGYRTLWIPGTDHAAIATQSKVEKILKKEENKSRHDLGREEFLKKVEAFAKESHDTIANQIRRLGASLDWSREAYTLDDKRNLGVRTAFKRMYDAGLIYRGHRIVNWDPKGQTVISDDEVVHIENEAKLYTFRYSHDFPIPIATTRPETKVGDTAVAVHPDDERYSEYVGKTYEVDFAGAKLSVKVIAEQSIDKDFGTGALGVTPAHSMTDWEMAERHGIKSVQVINEYAKMTDEAGGIVAGMKVLEAREKIVEWLKENNLLEKEETIANNLSTAERTGATIEPLPKLQWFIDVNKPFTIPHSEIEGIKSGEKTTLKEIMRKAVESGAIKFVPERYSVNYLNWVNNLRDWCISRQLWYGHRIPVWYKGEEIYVGVEAPTGDGWTQDEDTLDTWFSSALWTFSTLGWPEDTEDMRVYHPTDVLETAYEILTLWVSRMVMMAGFHLGTIPYHTVYIAGLVRDGQGRKFSKSLGNGVDPIETIENYGCDSLRMALIVGAPPGADMKLGDEKVKAYKKFSNKLWNIARFVMTETDDLNPHAPIVLSETDTSALSRLNEVIESTTAHLEKFNFHLASEELYHYVWHEFADKYIEESKERLRDDPTSQDSFAEHGVDNRKSAQHTLRAIMNTSLKLLHPFMPFVTEAIWNIMKKEGDKMLIVSSWPSPKE</sequence>
<feature type="transmembrane region" description="Helical" evidence="12">
    <location>
        <begin position="7"/>
        <end position="29"/>
    </location>
</feature>
<evidence type="ECO:0000256" key="10">
    <source>
        <dbReference type="ARBA" id="ARBA00047552"/>
    </source>
</evidence>
<feature type="domain" description="Aminoacyl-tRNA synthetase class Ia" evidence="13">
    <location>
        <begin position="46"/>
        <end position="479"/>
    </location>
</feature>
<dbReference type="NCBIfam" id="NF004349">
    <property type="entry name" value="PRK05729.1"/>
    <property type="match status" value="1"/>
</dbReference>
<dbReference type="GO" id="GO:0005829">
    <property type="term" value="C:cytosol"/>
    <property type="evidence" value="ECO:0007669"/>
    <property type="project" value="TreeGrafter"/>
</dbReference>
<evidence type="ECO:0000256" key="7">
    <source>
        <dbReference type="ARBA" id="ARBA00022840"/>
    </source>
</evidence>
<keyword evidence="12" id="KW-0812">Transmembrane</keyword>
<dbReference type="EC" id="6.1.1.9" evidence="3 11"/>
<dbReference type="PANTHER" id="PTHR11946:SF93">
    <property type="entry name" value="VALINE--TRNA LIGASE, CHLOROPLASTIC_MITOCHONDRIAL 2"/>
    <property type="match status" value="1"/>
</dbReference>
<evidence type="ECO:0000313" key="16">
    <source>
        <dbReference type="Proteomes" id="UP000230833"/>
    </source>
</evidence>
<evidence type="ECO:0000256" key="5">
    <source>
        <dbReference type="ARBA" id="ARBA00022598"/>
    </source>
</evidence>
<protein>
    <recommendedName>
        <fullName evidence="3 11">Valine--tRNA ligase</fullName>
        <ecNumber evidence="3 11">6.1.1.9</ecNumber>
    </recommendedName>
</protein>
<evidence type="ECO:0000256" key="12">
    <source>
        <dbReference type="SAM" id="Phobius"/>
    </source>
</evidence>
<dbReference type="Pfam" id="PF00133">
    <property type="entry name" value="tRNA-synt_1"/>
    <property type="match status" value="2"/>
</dbReference>
<dbReference type="SUPFAM" id="SSF50677">
    <property type="entry name" value="ValRS/IleRS/LeuRS editing domain"/>
    <property type="match status" value="1"/>
</dbReference>